<protein>
    <submittedName>
        <fullName evidence="1">Uncharacterized protein</fullName>
    </submittedName>
</protein>
<comment type="caution">
    <text evidence="1">The sequence shown here is derived from an EMBL/GenBank/DDBJ whole genome shotgun (WGS) entry which is preliminary data.</text>
</comment>
<gene>
    <name evidence="1" type="ORF">Cflav_PD1667</name>
</gene>
<proteinExistence type="predicted"/>
<accession>B9XMQ9</accession>
<dbReference type="AlphaFoldDB" id="B9XMQ9"/>
<evidence type="ECO:0000313" key="2">
    <source>
        <dbReference type="Proteomes" id="UP000003688"/>
    </source>
</evidence>
<dbReference type="Proteomes" id="UP000003688">
    <property type="component" value="Unassembled WGS sequence"/>
</dbReference>
<dbReference type="EMBL" id="ABOX02000036">
    <property type="protein sequence ID" value="EEF58834.1"/>
    <property type="molecule type" value="Genomic_DNA"/>
</dbReference>
<name>B9XMQ9_PEDPL</name>
<organism evidence="1 2">
    <name type="scientific">Pedosphaera parvula (strain Ellin514)</name>
    <dbReference type="NCBI Taxonomy" id="320771"/>
    <lineage>
        <taxon>Bacteria</taxon>
        <taxon>Pseudomonadati</taxon>
        <taxon>Verrucomicrobiota</taxon>
        <taxon>Pedosphaerae</taxon>
        <taxon>Pedosphaerales</taxon>
        <taxon>Pedosphaeraceae</taxon>
        <taxon>Pedosphaera</taxon>
    </lineage>
</organism>
<keyword evidence="2" id="KW-1185">Reference proteome</keyword>
<evidence type="ECO:0000313" key="1">
    <source>
        <dbReference type="EMBL" id="EEF58834.1"/>
    </source>
</evidence>
<reference evidence="1 2" key="1">
    <citation type="journal article" date="2011" name="J. Bacteriol.">
        <title>Genome sequence of 'Pedosphaera parvula' Ellin514, an aerobic Verrucomicrobial isolate from pasture soil.</title>
        <authorList>
            <person name="Kant R."/>
            <person name="van Passel M.W."/>
            <person name="Sangwan P."/>
            <person name="Palva A."/>
            <person name="Lucas S."/>
            <person name="Copeland A."/>
            <person name="Lapidus A."/>
            <person name="Glavina Del Rio T."/>
            <person name="Dalin E."/>
            <person name="Tice H."/>
            <person name="Bruce D."/>
            <person name="Goodwin L."/>
            <person name="Pitluck S."/>
            <person name="Chertkov O."/>
            <person name="Larimer F.W."/>
            <person name="Land M.L."/>
            <person name="Hauser L."/>
            <person name="Brettin T.S."/>
            <person name="Detter J.C."/>
            <person name="Han S."/>
            <person name="de Vos W.M."/>
            <person name="Janssen P.H."/>
            <person name="Smidt H."/>
        </authorList>
    </citation>
    <scope>NUCLEOTIDE SEQUENCE [LARGE SCALE GENOMIC DNA]</scope>
    <source>
        <strain evidence="1 2">Ellin514</strain>
    </source>
</reference>
<sequence>MKPAATTTGTNFGLQTKNSVRMRTHMNMWLGVGLTGVLDCFNLAGEFPVRVACPDALYSQVKNSSSIKTLLARA</sequence>